<reference evidence="6 7" key="1">
    <citation type="submission" date="2009-08" db="EMBL/GenBank/DDBJ databases">
        <title>The Genome Sequence of Spizellomyces punctatus strain DAOM BR117.</title>
        <authorList>
            <consortium name="The Broad Institute Genome Sequencing Platform"/>
            <person name="Russ C."/>
            <person name="Cuomo C."/>
            <person name="Shea T."/>
            <person name="Young S.K."/>
            <person name="Zeng Q."/>
            <person name="Koehrsen M."/>
            <person name="Haas B."/>
            <person name="Borodovsky M."/>
            <person name="Guigo R."/>
            <person name="Alvarado L."/>
            <person name="Berlin A."/>
            <person name="Bochicchio J."/>
            <person name="Borenstein D."/>
            <person name="Chapman S."/>
            <person name="Chen Z."/>
            <person name="Engels R."/>
            <person name="Freedman E."/>
            <person name="Gellesch M."/>
            <person name="Goldberg J."/>
            <person name="Griggs A."/>
            <person name="Gujja S."/>
            <person name="Heiman D."/>
            <person name="Hepburn T."/>
            <person name="Howarth C."/>
            <person name="Jen D."/>
            <person name="Larson L."/>
            <person name="Lewis B."/>
            <person name="Mehta T."/>
            <person name="Park D."/>
            <person name="Pearson M."/>
            <person name="Roberts A."/>
            <person name="Saif S."/>
            <person name="Shenoy N."/>
            <person name="Sisk P."/>
            <person name="Stolte C."/>
            <person name="Sykes S."/>
            <person name="Thomson T."/>
            <person name="Walk T."/>
            <person name="White J."/>
            <person name="Yandava C."/>
            <person name="Burger G."/>
            <person name="Gray M.W."/>
            <person name="Holland P.W.H."/>
            <person name="King N."/>
            <person name="Lang F.B.F."/>
            <person name="Roger A.J."/>
            <person name="Ruiz-Trillo I."/>
            <person name="Lander E."/>
            <person name="Nusbaum C."/>
        </authorList>
    </citation>
    <scope>NUCLEOTIDE SEQUENCE [LARGE SCALE GENOMIC DNA]</scope>
    <source>
        <strain evidence="6 7">DAOM BR117</strain>
    </source>
</reference>
<sequence length="400" mass="45160">MNMAPSTNSTGVDDDQWKWDMVVQSVYGSSIVSIIASSLVLVAYGFMYWLRPAQANRISLRLSVIIAFSDIFYALFLLISNIPSVTEGPTCTSSVYLQFAFELLSLFATAAIALNLLMVFVFRMEAKKRLERWYYGVGGVLAFGLPLIALVAGRLGWDEVNEECWIRSANDSKASTMAWKWGILYFWVAGISLFCTVVTILVYFFLKRTGVPLPTTESTPSNPNNTVLFRRTQRIIQRAVSRIVVYCLVPIVSQFWNIVLDGLLEAGKDPWWVYVLANVFSGLQGTFNALVFFTIDPAVSNIREELRRRIIKKYYLTSTVPQTLFERFRYALIQKTLLRKRDLKQPSVINKSSASVLQSETKTRPSQFRSEDVDLVQHAKPGLVESGVAREGEADVIAFL</sequence>
<keyword evidence="3 5" id="KW-1133">Transmembrane helix</keyword>
<evidence type="ECO:0000313" key="6">
    <source>
        <dbReference type="EMBL" id="KNC96843.1"/>
    </source>
</evidence>
<evidence type="ECO:0000256" key="5">
    <source>
        <dbReference type="SAM" id="Phobius"/>
    </source>
</evidence>
<dbReference type="Proteomes" id="UP000053201">
    <property type="component" value="Unassembled WGS sequence"/>
</dbReference>
<evidence type="ECO:0000313" key="7">
    <source>
        <dbReference type="Proteomes" id="UP000053201"/>
    </source>
</evidence>
<evidence type="ECO:0000256" key="2">
    <source>
        <dbReference type="ARBA" id="ARBA00022692"/>
    </source>
</evidence>
<dbReference type="AlphaFoldDB" id="A0A0L0H814"/>
<feature type="transmembrane region" description="Helical" evidence="5">
    <location>
        <begin position="26"/>
        <end position="50"/>
    </location>
</feature>
<proteinExistence type="predicted"/>
<feature type="transmembrane region" description="Helical" evidence="5">
    <location>
        <begin position="133"/>
        <end position="152"/>
    </location>
</feature>
<keyword evidence="4 5" id="KW-0472">Membrane</keyword>
<dbReference type="PANTHER" id="PTHR23112:SF0">
    <property type="entry name" value="TRANSMEMBRANE PROTEIN 116"/>
    <property type="match status" value="1"/>
</dbReference>
<feature type="transmembrane region" description="Helical" evidence="5">
    <location>
        <begin position="239"/>
        <end position="259"/>
    </location>
</feature>
<comment type="subcellular location">
    <subcellularLocation>
        <location evidence="1">Membrane</location>
        <topology evidence="1">Multi-pass membrane protein</topology>
    </subcellularLocation>
</comment>
<dbReference type="Gene3D" id="1.20.1070.10">
    <property type="entry name" value="Rhodopsin 7-helix transmembrane proteins"/>
    <property type="match status" value="1"/>
</dbReference>
<evidence type="ECO:0000256" key="4">
    <source>
        <dbReference type="ARBA" id="ARBA00023136"/>
    </source>
</evidence>
<dbReference type="RefSeq" id="XP_016604883.1">
    <property type="nucleotide sequence ID" value="XM_016755832.1"/>
</dbReference>
<dbReference type="GO" id="GO:0005886">
    <property type="term" value="C:plasma membrane"/>
    <property type="evidence" value="ECO:0007669"/>
    <property type="project" value="TreeGrafter"/>
</dbReference>
<feature type="transmembrane region" description="Helical" evidence="5">
    <location>
        <begin position="184"/>
        <end position="206"/>
    </location>
</feature>
<dbReference type="VEuPathDB" id="FungiDB:SPPG_07675"/>
<keyword evidence="2 5" id="KW-0812">Transmembrane</keyword>
<accession>A0A0L0H814</accession>
<dbReference type="PANTHER" id="PTHR23112">
    <property type="entry name" value="G PROTEIN-COUPLED RECEPTOR 157-RELATED"/>
    <property type="match status" value="1"/>
</dbReference>
<dbReference type="GeneID" id="27690873"/>
<evidence type="ECO:0000256" key="3">
    <source>
        <dbReference type="ARBA" id="ARBA00022989"/>
    </source>
</evidence>
<evidence type="ECO:0008006" key="8">
    <source>
        <dbReference type="Google" id="ProtNLM"/>
    </source>
</evidence>
<organism evidence="6 7">
    <name type="scientific">Spizellomyces punctatus (strain DAOM BR117)</name>
    <dbReference type="NCBI Taxonomy" id="645134"/>
    <lineage>
        <taxon>Eukaryota</taxon>
        <taxon>Fungi</taxon>
        <taxon>Fungi incertae sedis</taxon>
        <taxon>Chytridiomycota</taxon>
        <taxon>Chytridiomycota incertae sedis</taxon>
        <taxon>Chytridiomycetes</taxon>
        <taxon>Spizellomycetales</taxon>
        <taxon>Spizellomycetaceae</taxon>
        <taxon>Spizellomyces</taxon>
    </lineage>
</organism>
<name>A0A0L0H814_SPIPD</name>
<dbReference type="GO" id="GO:0004930">
    <property type="term" value="F:G protein-coupled receptor activity"/>
    <property type="evidence" value="ECO:0007669"/>
    <property type="project" value="TreeGrafter"/>
</dbReference>
<evidence type="ECO:0000256" key="1">
    <source>
        <dbReference type="ARBA" id="ARBA00004141"/>
    </source>
</evidence>
<feature type="transmembrane region" description="Helical" evidence="5">
    <location>
        <begin position="62"/>
        <end position="79"/>
    </location>
</feature>
<dbReference type="SUPFAM" id="SSF81321">
    <property type="entry name" value="Family A G protein-coupled receptor-like"/>
    <property type="match status" value="1"/>
</dbReference>
<keyword evidence="7" id="KW-1185">Reference proteome</keyword>
<dbReference type="OMA" id="WCLASIL"/>
<dbReference type="OrthoDB" id="2116398at2759"/>
<protein>
    <recommendedName>
        <fullName evidence="8">G-protein coupled receptors family 2 profile 2 domain-containing protein</fullName>
    </recommendedName>
</protein>
<dbReference type="STRING" id="645134.A0A0L0H814"/>
<dbReference type="InParanoid" id="A0A0L0H814"/>
<feature type="transmembrane region" description="Helical" evidence="5">
    <location>
        <begin position="99"/>
        <end position="121"/>
    </location>
</feature>
<dbReference type="eggNOG" id="ENOG502S939">
    <property type="taxonomic scope" value="Eukaryota"/>
</dbReference>
<feature type="transmembrane region" description="Helical" evidence="5">
    <location>
        <begin position="271"/>
        <end position="299"/>
    </location>
</feature>
<gene>
    <name evidence="6" type="ORF">SPPG_07675</name>
</gene>
<dbReference type="EMBL" id="KQ257466">
    <property type="protein sequence ID" value="KNC96843.1"/>
    <property type="molecule type" value="Genomic_DNA"/>
</dbReference>
<dbReference type="GO" id="GO:0007189">
    <property type="term" value="P:adenylate cyclase-activating G protein-coupled receptor signaling pathway"/>
    <property type="evidence" value="ECO:0007669"/>
    <property type="project" value="TreeGrafter"/>
</dbReference>